<evidence type="ECO:0000256" key="7">
    <source>
        <dbReference type="PIRSR" id="PIRSR601820-1"/>
    </source>
</evidence>
<evidence type="ECO:0000256" key="8">
    <source>
        <dbReference type="SAM" id="SignalP"/>
    </source>
</evidence>
<reference evidence="9" key="2">
    <citation type="submission" date="2025-09" db="UniProtKB">
        <authorList>
            <consortium name="Ensembl"/>
        </authorList>
    </citation>
    <scope>IDENTIFICATION</scope>
</reference>
<dbReference type="InterPro" id="IPR027465">
    <property type="entry name" value="TIMP_C"/>
</dbReference>
<evidence type="ECO:0000256" key="6">
    <source>
        <dbReference type="ARBA" id="ARBA00023215"/>
    </source>
</evidence>
<sequence length="130" mass="15029">MTRYVSSCFITLVVLFLWRVEDIADACRCFPQHPQQAFCNAEVVIRAKVVGKEAVPNAIKYDIQQIKVLDYGDIPYELSCYFVKDITTFSTRVLWPFLLRLPLPSSLLRHKLAMPETGNWKFLMELGVNQ</sequence>
<dbReference type="GeneTree" id="ENSGT00940000158348"/>
<keyword evidence="5" id="KW-0646">Protease inhibitor</keyword>
<dbReference type="Pfam" id="PF00965">
    <property type="entry name" value="TIMP"/>
    <property type="match status" value="1"/>
</dbReference>
<dbReference type="Proteomes" id="UP000694557">
    <property type="component" value="Unassembled WGS sequence"/>
</dbReference>
<keyword evidence="8" id="KW-0732">Signal</keyword>
<keyword evidence="7" id="KW-0479">Metal-binding</keyword>
<dbReference type="GO" id="GO:0009725">
    <property type="term" value="P:response to hormone"/>
    <property type="evidence" value="ECO:0007669"/>
    <property type="project" value="TreeGrafter"/>
</dbReference>
<comment type="similarity">
    <text evidence="2">Belongs to the protease inhibitor I35 (TIMP) family.</text>
</comment>
<dbReference type="PANTHER" id="PTHR11844">
    <property type="entry name" value="METALLOPROTEASE INHIBITOR"/>
    <property type="match status" value="1"/>
</dbReference>
<evidence type="ECO:0000256" key="1">
    <source>
        <dbReference type="ARBA" id="ARBA00004613"/>
    </source>
</evidence>
<dbReference type="GO" id="GO:0046872">
    <property type="term" value="F:metal ion binding"/>
    <property type="evidence" value="ECO:0007669"/>
    <property type="project" value="UniProtKB-KW"/>
</dbReference>
<comment type="subcellular location">
    <subcellularLocation>
        <location evidence="1">Secreted</location>
    </subcellularLocation>
</comment>
<keyword evidence="7" id="KW-0862">Zinc</keyword>
<accession>A0A8C7KHK8</accession>
<dbReference type="InterPro" id="IPR030490">
    <property type="entry name" value="TIMP_CS"/>
</dbReference>
<dbReference type="GO" id="GO:0002020">
    <property type="term" value="F:protease binding"/>
    <property type="evidence" value="ECO:0007669"/>
    <property type="project" value="TreeGrafter"/>
</dbReference>
<feature type="chain" id="PRO_5034133685" description="Metalloproteinase inhibitor 2" evidence="8">
    <location>
        <begin position="27"/>
        <end position="130"/>
    </location>
</feature>
<dbReference type="Gene3D" id="3.90.370.10">
    <property type="entry name" value="Tissue inhibitor of metalloproteinase-1. Chain B, domain 1"/>
    <property type="match status" value="1"/>
</dbReference>
<dbReference type="GO" id="GO:0031012">
    <property type="term" value="C:extracellular matrix"/>
    <property type="evidence" value="ECO:0007669"/>
    <property type="project" value="TreeGrafter"/>
</dbReference>
<dbReference type="GO" id="GO:0034097">
    <property type="term" value="P:response to cytokine"/>
    <property type="evidence" value="ECO:0007669"/>
    <property type="project" value="TreeGrafter"/>
</dbReference>
<evidence type="ECO:0000313" key="9">
    <source>
        <dbReference type="Ensembl" id="ENSOKIP00005104106.1"/>
    </source>
</evidence>
<evidence type="ECO:0000256" key="3">
    <source>
        <dbReference type="ARBA" id="ARBA00022525"/>
    </source>
</evidence>
<dbReference type="Ensembl" id="ENSOKIT00005111587.1">
    <property type="protein sequence ID" value="ENSOKIP00005104106.1"/>
    <property type="gene ID" value="ENSOKIG00005045823.1"/>
</dbReference>
<dbReference type="InterPro" id="IPR001820">
    <property type="entry name" value="TIMP"/>
</dbReference>
<dbReference type="InterPro" id="IPR008993">
    <property type="entry name" value="TIMP-like_OB-fold"/>
</dbReference>
<keyword evidence="3" id="KW-0964">Secreted</keyword>
<evidence type="ECO:0000256" key="2">
    <source>
        <dbReference type="ARBA" id="ARBA00011027"/>
    </source>
</evidence>
<evidence type="ECO:0000256" key="4">
    <source>
        <dbReference type="ARBA" id="ARBA00022608"/>
    </source>
</evidence>
<dbReference type="PROSITE" id="PS00288">
    <property type="entry name" value="TIMP"/>
    <property type="match status" value="1"/>
</dbReference>
<keyword evidence="10" id="KW-1185">Reference proteome</keyword>
<evidence type="ECO:0000313" key="10">
    <source>
        <dbReference type="Proteomes" id="UP000694557"/>
    </source>
</evidence>
<protein>
    <recommendedName>
        <fullName evidence="11">Metalloproteinase inhibitor 2</fullName>
    </recommendedName>
</protein>
<evidence type="ECO:0000256" key="5">
    <source>
        <dbReference type="ARBA" id="ARBA00022690"/>
    </source>
</evidence>
<dbReference type="GO" id="GO:0005615">
    <property type="term" value="C:extracellular space"/>
    <property type="evidence" value="ECO:0007669"/>
    <property type="project" value="TreeGrafter"/>
</dbReference>
<organism evidence="9 10">
    <name type="scientific">Oncorhynchus kisutch</name>
    <name type="common">Coho salmon</name>
    <name type="synonym">Salmo kisutch</name>
    <dbReference type="NCBI Taxonomy" id="8019"/>
    <lineage>
        <taxon>Eukaryota</taxon>
        <taxon>Metazoa</taxon>
        <taxon>Chordata</taxon>
        <taxon>Craniata</taxon>
        <taxon>Vertebrata</taxon>
        <taxon>Euteleostomi</taxon>
        <taxon>Actinopterygii</taxon>
        <taxon>Neopterygii</taxon>
        <taxon>Teleostei</taxon>
        <taxon>Protacanthopterygii</taxon>
        <taxon>Salmoniformes</taxon>
        <taxon>Salmonidae</taxon>
        <taxon>Salmoninae</taxon>
        <taxon>Oncorhynchus</taxon>
    </lineage>
</organism>
<feature type="binding site" evidence="7">
    <location>
        <position position="27"/>
    </location>
    <ligand>
        <name>Zn(2+)</name>
        <dbReference type="ChEBI" id="CHEBI:29105"/>
        <note>ligand shared with metalloproteinase partner</note>
    </ligand>
</feature>
<evidence type="ECO:0008006" key="11">
    <source>
        <dbReference type="Google" id="ProtNLM"/>
    </source>
</evidence>
<dbReference type="GO" id="GO:0051045">
    <property type="term" value="P:negative regulation of membrane protein ectodomain proteolysis"/>
    <property type="evidence" value="ECO:0007669"/>
    <property type="project" value="TreeGrafter"/>
</dbReference>
<feature type="signal peptide" evidence="8">
    <location>
        <begin position="1"/>
        <end position="26"/>
    </location>
</feature>
<dbReference type="AlphaFoldDB" id="A0A8C7KHK8"/>
<dbReference type="GO" id="GO:0008191">
    <property type="term" value="F:metalloendopeptidase inhibitor activity"/>
    <property type="evidence" value="ECO:0007669"/>
    <property type="project" value="InterPro"/>
</dbReference>
<dbReference type="Gene3D" id="2.40.50.120">
    <property type="match status" value="1"/>
</dbReference>
<reference evidence="9" key="1">
    <citation type="submission" date="2025-08" db="UniProtKB">
        <authorList>
            <consortium name="Ensembl"/>
        </authorList>
    </citation>
    <scope>IDENTIFICATION</scope>
</reference>
<dbReference type="PANTHER" id="PTHR11844:SF24">
    <property type="entry name" value="METALLOPROTEINASE INHIBITOR 2"/>
    <property type="match status" value="1"/>
</dbReference>
<dbReference type="SUPFAM" id="SSF50242">
    <property type="entry name" value="TIMP-like"/>
    <property type="match status" value="1"/>
</dbReference>
<keyword evidence="4" id="KW-0483">Metalloprotease inhibitor</keyword>
<keyword evidence="6" id="KW-0481">Metalloenzyme inhibitor</keyword>
<proteinExistence type="inferred from homology"/>
<name>A0A8C7KHK8_ONCKI</name>